<keyword evidence="1" id="KW-0418">Kinase</keyword>
<dbReference type="InterPro" id="IPR003594">
    <property type="entry name" value="HATPase_dom"/>
</dbReference>
<dbReference type="EMBL" id="JBJVNE010000005">
    <property type="protein sequence ID" value="MFM9646680.1"/>
    <property type="molecule type" value="Genomic_DNA"/>
</dbReference>
<dbReference type="RefSeq" id="WP_369278375.1">
    <property type="nucleotide sequence ID" value="NZ_JBJVMW010000014.1"/>
</dbReference>
<organism evidence="3 4">
    <name type="scientific">Streptomyces galilaeus</name>
    <dbReference type="NCBI Taxonomy" id="33899"/>
    <lineage>
        <taxon>Bacteria</taxon>
        <taxon>Bacillati</taxon>
        <taxon>Actinomycetota</taxon>
        <taxon>Actinomycetes</taxon>
        <taxon>Kitasatosporales</taxon>
        <taxon>Streptomycetaceae</taxon>
        <taxon>Streptomyces</taxon>
    </lineage>
</organism>
<proteinExistence type="predicted"/>
<dbReference type="Proteomes" id="UP001631993">
    <property type="component" value="Unassembled WGS sequence"/>
</dbReference>
<protein>
    <submittedName>
        <fullName evidence="3">ATP-binding protein</fullName>
    </submittedName>
</protein>
<dbReference type="Pfam" id="PF13581">
    <property type="entry name" value="HATPase_c_2"/>
    <property type="match status" value="1"/>
</dbReference>
<accession>A0ABW9IGA6</accession>
<feature type="domain" description="Histidine kinase/HSP90-like ATPase" evidence="2">
    <location>
        <begin position="10"/>
        <end position="120"/>
    </location>
</feature>
<dbReference type="CDD" id="cd16936">
    <property type="entry name" value="HATPase_RsbW-like"/>
    <property type="match status" value="1"/>
</dbReference>
<name>A0ABW9IGA6_STRGJ</name>
<sequence>MTRKPWDLAFTAEPAEVAGLRRIMRLHLGIWGLHGVVDEAQLCVSELVSNVITHVGPGTPATLAVSMNGVHLRIAIHDPDPRALPTLLAANTDSESGRGMALVAAVADRWGVELGPDRKVTWCELATGLASSDGHVECPGVRRAETLLEMRAATNPPGLPGASRLARATAEESVIMVITDLLHWLHAHGCDAEDALDCAQTRYDAELGGAGEGLCHRSSA</sequence>
<dbReference type="GO" id="GO:0005524">
    <property type="term" value="F:ATP binding"/>
    <property type="evidence" value="ECO:0007669"/>
    <property type="project" value="UniProtKB-KW"/>
</dbReference>
<keyword evidence="3" id="KW-0067">ATP-binding</keyword>
<gene>
    <name evidence="3" type="ORF">ACKI1S_11065</name>
</gene>
<evidence type="ECO:0000313" key="3">
    <source>
        <dbReference type="EMBL" id="MFM9646680.1"/>
    </source>
</evidence>
<keyword evidence="1" id="KW-0723">Serine/threonine-protein kinase</keyword>
<keyword evidence="3" id="KW-0547">Nucleotide-binding</keyword>
<dbReference type="InterPro" id="IPR036890">
    <property type="entry name" value="HATPase_C_sf"/>
</dbReference>
<reference evidence="3 4" key="1">
    <citation type="submission" date="2024-12" db="EMBL/GenBank/DDBJ databases">
        <title>Forecasting of Potato common scab and diversities of Pathogenic streptomyces spp. in china.</title>
        <authorList>
            <person name="Handique U."/>
            <person name="Wu J."/>
        </authorList>
    </citation>
    <scope>NUCLEOTIDE SEQUENCE [LARGE SCALE GENOMIC DNA]</scope>
    <source>
        <strain evidence="3 4">ZRIMU1585</strain>
    </source>
</reference>
<dbReference type="Gene3D" id="3.30.565.10">
    <property type="entry name" value="Histidine kinase-like ATPase, C-terminal domain"/>
    <property type="match status" value="1"/>
</dbReference>
<dbReference type="PANTHER" id="PTHR35526:SF3">
    <property type="entry name" value="ANTI-SIGMA-F FACTOR RSBW"/>
    <property type="match status" value="1"/>
</dbReference>
<keyword evidence="4" id="KW-1185">Reference proteome</keyword>
<dbReference type="InterPro" id="IPR050267">
    <property type="entry name" value="Anti-sigma-factor_SerPK"/>
</dbReference>
<comment type="caution">
    <text evidence="3">The sequence shown here is derived from an EMBL/GenBank/DDBJ whole genome shotgun (WGS) entry which is preliminary data.</text>
</comment>
<dbReference type="SUPFAM" id="SSF55874">
    <property type="entry name" value="ATPase domain of HSP90 chaperone/DNA topoisomerase II/histidine kinase"/>
    <property type="match status" value="1"/>
</dbReference>
<keyword evidence="1" id="KW-0808">Transferase</keyword>
<evidence type="ECO:0000259" key="2">
    <source>
        <dbReference type="Pfam" id="PF13581"/>
    </source>
</evidence>
<evidence type="ECO:0000256" key="1">
    <source>
        <dbReference type="ARBA" id="ARBA00022527"/>
    </source>
</evidence>
<dbReference type="PANTHER" id="PTHR35526">
    <property type="entry name" value="ANTI-SIGMA-F FACTOR RSBW-RELATED"/>
    <property type="match status" value="1"/>
</dbReference>
<evidence type="ECO:0000313" key="4">
    <source>
        <dbReference type="Proteomes" id="UP001631993"/>
    </source>
</evidence>